<feature type="domain" description="CBS" evidence="12">
    <location>
        <begin position="338"/>
        <end position="398"/>
    </location>
</feature>
<comment type="caution">
    <text evidence="13">The sequence shown here is derived from an EMBL/GenBank/DDBJ whole genome shotgun (WGS) entry which is preliminary data.</text>
</comment>
<evidence type="ECO:0000256" key="3">
    <source>
        <dbReference type="ARBA" id="ARBA00007103"/>
    </source>
</evidence>
<evidence type="ECO:0000256" key="9">
    <source>
        <dbReference type="ARBA" id="ARBA00047490"/>
    </source>
</evidence>
<dbReference type="Gene3D" id="3.40.50.1100">
    <property type="match status" value="2"/>
</dbReference>
<dbReference type="GO" id="GO:0006535">
    <property type="term" value="P:cysteine biosynthetic process from serine"/>
    <property type="evidence" value="ECO:0007669"/>
    <property type="project" value="InterPro"/>
</dbReference>
<comment type="similarity">
    <text evidence="3">Belongs to the cysteine synthase/cystathionine beta-synthase family.</text>
</comment>
<dbReference type="Proteomes" id="UP000598271">
    <property type="component" value="Unassembled WGS sequence"/>
</dbReference>
<evidence type="ECO:0000313" key="13">
    <source>
        <dbReference type="EMBL" id="GHB69653.1"/>
    </source>
</evidence>
<evidence type="ECO:0000256" key="7">
    <source>
        <dbReference type="ARBA" id="ARBA00023239"/>
    </source>
</evidence>
<dbReference type="SMART" id="SM00116">
    <property type="entry name" value="CBS"/>
    <property type="match status" value="1"/>
</dbReference>
<dbReference type="InterPro" id="IPR001926">
    <property type="entry name" value="TrpB-like_PALP"/>
</dbReference>
<reference evidence="13 14" key="1">
    <citation type="journal article" date="2014" name="Int. J. Syst. Evol. Microbiol.">
        <title>Complete genome sequence of Corynebacterium casei LMG S-19264T (=DSM 44701T), isolated from a smear-ripened cheese.</title>
        <authorList>
            <consortium name="US DOE Joint Genome Institute (JGI-PGF)"/>
            <person name="Walter F."/>
            <person name="Albersmeier A."/>
            <person name="Kalinowski J."/>
            <person name="Ruckert C."/>
        </authorList>
    </citation>
    <scope>NUCLEOTIDE SEQUENCE [LARGE SCALE GENOMIC DNA]</scope>
    <source>
        <strain evidence="13 14">KCTC 12866</strain>
    </source>
</reference>
<dbReference type="CDD" id="cd01561">
    <property type="entry name" value="CBS_like"/>
    <property type="match status" value="1"/>
</dbReference>
<dbReference type="Gene3D" id="3.10.580.10">
    <property type="entry name" value="CBS-domain"/>
    <property type="match status" value="1"/>
</dbReference>
<evidence type="ECO:0000259" key="12">
    <source>
        <dbReference type="PROSITE" id="PS51371"/>
    </source>
</evidence>
<comment type="catalytic activity">
    <reaction evidence="9">
        <text>L-homocysteine + L-serine = L,L-cystathionine + H2O</text>
        <dbReference type="Rhea" id="RHEA:10112"/>
        <dbReference type="ChEBI" id="CHEBI:15377"/>
        <dbReference type="ChEBI" id="CHEBI:33384"/>
        <dbReference type="ChEBI" id="CHEBI:58161"/>
        <dbReference type="ChEBI" id="CHEBI:58199"/>
        <dbReference type="EC" id="4.2.1.22"/>
    </reaction>
</comment>
<dbReference type="NCBIfam" id="TIGR01137">
    <property type="entry name" value="cysta_beta"/>
    <property type="match status" value="1"/>
</dbReference>
<evidence type="ECO:0000256" key="11">
    <source>
        <dbReference type="PROSITE-ProRule" id="PRU00703"/>
    </source>
</evidence>
<accession>A0A8J3D3R4</accession>
<dbReference type="FunFam" id="3.40.50.1100:FF:000003">
    <property type="entry name" value="Cystathionine beta-synthase"/>
    <property type="match status" value="1"/>
</dbReference>
<dbReference type="InterPro" id="IPR000644">
    <property type="entry name" value="CBS_dom"/>
</dbReference>
<evidence type="ECO:0000256" key="10">
    <source>
        <dbReference type="NCBIfam" id="TIGR01137"/>
    </source>
</evidence>
<keyword evidence="14" id="KW-1185">Reference proteome</keyword>
<evidence type="ECO:0000256" key="2">
    <source>
        <dbReference type="ARBA" id="ARBA00005003"/>
    </source>
</evidence>
<dbReference type="InterPro" id="IPR001216">
    <property type="entry name" value="P-phosphate_BS"/>
</dbReference>
<dbReference type="Pfam" id="PF00291">
    <property type="entry name" value="PALP"/>
    <property type="match status" value="1"/>
</dbReference>
<keyword evidence="5" id="KW-0663">Pyridoxal phosphate</keyword>
<comment type="pathway">
    <text evidence="2">Amino-acid biosynthesis; L-cysteine biosynthesis; L-cysteine from L-homocysteine and L-serine: step 1/2.</text>
</comment>
<dbReference type="EC" id="4.2.1.22" evidence="4 10"/>
<dbReference type="SUPFAM" id="SSF54631">
    <property type="entry name" value="CBS-domain pair"/>
    <property type="match status" value="1"/>
</dbReference>
<dbReference type="InterPro" id="IPR005857">
    <property type="entry name" value="Cysta_beta_synth"/>
</dbReference>
<gene>
    <name evidence="13" type="ORF">GCM10007390_24070</name>
</gene>
<proteinExistence type="inferred from homology"/>
<dbReference type="GO" id="GO:0016765">
    <property type="term" value="F:transferase activity, transferring alkyl or aryl (other than methyl) groups"/>
    <property type="evidence" value="ECO:0007669"/>
    <property type="project" value="UniProtKB-ARBA"/>
</dbReference>
<evidence type="ECO:0000256" key="4">
    <source>
        <dbReference type="ARBA" id="ARBA00012041"/>
    </source>
</evidence>
<dbReference type="GO" id="GO:0019343">
    <property type="term" value="P:cysteine biosynthetic process via cystathionine"/>
    <property type="evidence" value="ECO:0007669"/>
    <property type="project" value="InterPro"/>
</dbReference>
<dbReference type="PROSITE" id="PS00901">
    <property type="entry name" value="CYS_SYNTHASE"/>
    <property type="match status" value="1"/>
</dbReference>
<dbReference type="SUPFAM" id="SSF53686">
    <property type="entry name" value="Tryptophan synthase beta subunit-like PLP-dependent enzymes"/>
    <property type="match status" value="1"/>
</dbReference>
<evidence type="ECO:0000256" key="1">
    <source>
        <dbReference type="ARBA" id="ARBA00001933"/>
    </source>
</evidence>
<dbReference type="RefSeq" id="WP_189564684.1">
    <property type="nucleotide sequence ID" value="NZ_BMXF01000002.1"/>
</dbReference>
<dbReference type="Pfam" id="PF00571">
    <property type="entry name" value="CBS"/>
    <property type="match status" value="2"/>
</dbReference>
<dbReference type="GO" id="GO:0004122">
    <property type="term" value="F:cystathionine beta-synthase activity"/>
    <property type="evidence" value="ECO:0007669"/>
    <property type="project" value="UniProtKB-UniRule"/>
</dbReference>
<keyword evidence="7" id="KW-0456">Lyase</keyword>
<dbReference type="InterPro" id="IPR046342">
    <property type="entry name" value="CBS_dom_sf"/>
</dbReference>
<dbReference type="PANTHER" id="PTHR10314">
    <property type="entry name" value="CYSTATHIONINE BETA-SYNTHASE"/>
    <property type="match status" value="1"/>
</dbReference>
<comment type="cofactor">
    <cofactor evidence="1">
        <name>pyridoxal 5'-phosphate</name>
        <dbReference type="ChEBI" id="CHEBI:597326"/>
    </cofactor>
</comment>
<organism evidence="13 14">
    <name type="scientific">Persicitalea jodogahamensis</name>
    <dbReference type="NCBI Taxonomy" id="402147"/>
    <lineage>
        <taxon>Bacteria</taxon>
        <taxon>Pseudomonadati</taxon>
        <taxon>Bacteroidota</taxon>
        <taxon>Cytophagia</taxon>
        <taxon>Cytophagales</taxon>
        <taxon>Spirosomataceae</taxon>
        <taxon>Persicitalea</taxon>
    </lineage>
</organism>
<dbReference type="PROSITE" id="PS51371">
    <property type="entry name" value="CBS"/>
    <property type="match status" value="1"/>
</dbReference>
<name>A0A8J3D3R4_9BACT</name>
<dbReference type="FunFam" id="3.40.50.1100:FF:000118">
    <property type="entry name" value="Related to CYS4-cystathionine beta-synthase"/>
    <property type="match status" value="1"/>
</dbReference>
<dbReference type="InterPro" id="IPR050214">
    <property type="entry name" value="Cys_Synth/Cystath_Beta-Synth"/>
</dbReference>
<dbReference type="InterPro" id="IPR036052">
    <property type="entry name" value="TrpB-like_PALP_sf"/>
</dbReference>
<sequence length="457" mass="50384">MHYYESIIDTIGNTPLVKLHRVNKGIKGTILVKVEYFNPGNSVKDRMAIRMVEEAEKNGTLKPGGTIIEGTSGNTGMGLALAGIARGYKCVFTMADKQSQEKIDILRAVGAEVVVCPTNVAPEDPRSYYSVARRLNQEIPNSFYANQYDNPANAMAHYETTGPEIWQQTEGKITHFGAGVGTGGTASGTSKYLKEQKAGIVTVGIDTYGSVFKKYKETGEFDEKEVFPYLTEGIGEDILPENVDFSMIDHFVKVTDKDAALMTRRLAREEGLFVGWSCGSAVHGALEYARQHLTDDDVMVIILPDHGTRYLGKIYNDTWMKDHGFLERTFATARDIVHRRNGQAHLTTVASETPVSEAIRILNKEGISQLPVVNAEGEVVGSLTDSVILHRLIEEPEVRKLNVAEVMDKPFKFVALNSTVDTLSSLIDRENKALLVRDETNAIHIITQADLLAAMTV</sequence>
<evidence type="ECO:0000256" key="6">
    <source>
        <dbReference type="ARBA" id="ARBA00023122"/>
    </source>
</evidence>
<evidence type="ECO:0000313" key="14">
    <source>
        <dbReference type="Proteomes" id="UP000598271"/>
    </source>
</evidence>
<keyword evidence="6 11" id="KW-0129">CBS domain</keyword>
<evidence type="ECO:0000256" key="5">
    <source>
        <dbReference type="ARBA" id="ARBA00022898"/>
    </source>
</evidence>
<dbReference type="GO" id="GO:0005737">
    <property type="term" value="C:cytoplasm"/>
    <property type="evidence" value="ECO:0007669"/>
    <property type="project" value="InterPro"/>
</dbReference>
<dbReference type="AlphaFoldDB" id="A0A8J3D3R4"/>
<protein>
    <recommendedName>
        <fullName evidence="8 10">Cystathionine beta-synthase</fullName>
        <ecNumber evidence="4 10">4.2.1.22</ecNumber>
    </recommendedName>
</protein>
<dbReference type="EMBL" id="BMXF01000002">
    <property type="protein sequence ID" value="GHB69653.1"/>
    <property type="molecule type" value="Genomic_DNA"/>
</dbReference>
<dbReference type="UniPathway" id="UPA00136">
    <property type="reaction ID" value="UER00201"/>
</dbReference>
<evidence type="ECO:0000256" key="8">
    <source>
        <dbReference type="ARBA" id="ARBA00026192"/>
    </source>
</evidence>